<dbReference type="GO" id="GO:0005739">
    <property type="term" value="C:mitochondrion"/>
    <property type="evidence" value="ECO:0007669"/>
    <property type="project" value="TreeGrafter"/>
</dbReference>
<evidence type="ECO:0000259" key="2">
    <source>
        <dbReference type="Pfam" id="PF02852"/>
    </source>
</evidence>
<organism evidence="3 4">
    <name type="scientific">Saponaria officinalis</name>
    <name type="common">Common soapwort</name>
    <name type="synonym">Lychnis saponaria</name>
    <dbReference type="NCBI Taxonomy" id="3572"/>
    <lineage>
        <taxon>Eukaryota</taxon>
        <taxon>Viridiplantae</taxon>
        <taxon>Streptophyta</taxon>
        <taxon>Embryophyta</taxon>
        <taxon>Tracheophyta</taxon>
        <taxon>Spermatophyta</taxon>
        <taxon>Magnoliopsida</taxon>
        <taxon>eudicotyledons</taxon>
        <taxon>Gunneridae</taxon>
        <taxon>Pentapetalae</taxon>
        <taxon>Caryophyllales</taxon>
        <taxon>Caryophyllaceae</taxon>
        <taxon>Caryophylleae</taxon>
        <taxon>Saponaria</taxon>
    </lineage>
</organism>
<dbReference type="InterPro" id="IPR050151">
    <property type="entry name" value="Class-I_Pyr_Nuc-Dis_Oxidored"/>
</dbReference>
<dbReference type="GO" id="GO:0050660">
    <property type="term" value="F:flavin adenine dinucleotide binding"/>
    <property type="evidence" value="ECO:0007669"/>
    <property type="project" value="TreeGrafter"/>
</dbReference>
<accession>A0AAW1IP24</accession>
<protein>
    <recommendedName>
        <fullName evidence="2">Pyridine nucleotide-disulphide oxidoreductase dimerisation domain-containing protein</fullName>
    </recommendedName>
</protein>
<dbReference type="Pfam" id="PF02852">
    <property type="entry name" value="Pyr_redox_dim"/>
    <property type="match status" value="1"/>
</dbReference>
<proteinExistence type="predicted"/>
<dbReference type="Proteomes" id="UP001443914">
    <property type="component" value="Unassembled WGS sequence"/>
</dbReference>
<comment type="caution">
    <text evidence="3">The sequence shown here is derived from an EMBL/GenBank/DDBJ whole genome shotgun (WGS) entry which is preliminary data.</text>
</comment>
<name>A0AAW1IP24_SAPOF</name>
<evidence type="ECO:0000313" key="3">
    <source>
        <dbReference type="EMBL" id="KAK9691463.1"/>
    </source>
</evidence>
<evidence type="ECO:0000313" key="4">
    <source>
        <dbReference type="Proteomes" id="UP001443914"/>
    </source>
</evidence>
<gene>
    <name evidence="3" type="ORF">RND81_09G198300</name>
</gene>
<keyword evidence="1" id="KW-0520">NAD</keyword>
<dbReference type="EMBL" id="JBDFQZ010000009">
    <property type="protein sequence ID" value="KAK9691463.1"/>
    <property type="molecule type" value="Genomic_DNA"/>
</dbReference>
<dbReference type="PANTHER" id="PTHR22912">
    <property type="entry name" value="DISULFIDE OXIDOREDUCTASE"/>
    <property type="match status" value="1"/>
</dbReference>
<dbReference type="GO" id="GO:0006103">
    <property type="term" value="P:2-oxoglutarate metabolic process"/>
    <property type="evidence" value="ECO:0007669"/>
    <property type="project" value="TreeGrafter"/>
</dbReference>
<reference evidence="3" key="1">
    <citation type="submission" date="2024-03" db="EMBL/GenBank/DDBJ databases">
        <title>WGS assembly of Saponaria officinalis var. Norfolk2.</title>
        <authorList>
            <person name="Jenkins J."/>
            <person name="Shu S."/>
            <person name="Grimwood J."/>
            <person name="Barry K."/>
            <person name="Goodstein D."/>
            <person name="Schmutz J."/>
            <person name="Leebens-Mack J."/>
            <person name="Osbourn A."/>
        </authorList>
    </citation>
    <scope>NUCLEOTIDE SEQUENCE [LARGE SCALE GENOMIC DNA]</scope>
    <source>
        <strain evidence="3">JIC</strain>
    </source>
</reference>
<dbReference type="SUPFAM" id="SSF55424">
    <property type="entry name" value="FAD/NAD-linked reductases, dimerisation (C-terminal) domain"/>
    <property type="match status" value="1"/>
</dbReference>
<dbReference type="AlphaFoldDB" id="A0AAW1IP24"/>
<evidence type="ECO:0000256" key="1">
    <source>
        <dbReference type="ARBA" id="ARBA00023027"/>
    </source>
</evidence>
<dbReference type="PANTHER" id="PTHR22912:SF223">
    <property type="entry name" value="DIHYDROLIPOYL DEHYDROGENASE 1, MITOCHONDRIAL"/>
    <property type="match status" value="1"/>
</dbReference>
<dbReference type="GO" id="GO:0004148">
    <property type="term" value="F:dihydrolipoyl dehydrogenase (NADH) activity"/>
    <property type="evidence" value="ECO:0007669"/>
    <property type="project" value="TreeGrafter"/>
</dbReference>
<dbReference type="Gene3D" id="3.30.390.30">
    <property type="match status" value="1"/>
</dbReference>
<dbReference type="InterPro" id="IPR016156">
    <property type="entry name" value="FAD/NAD-linked_Rdtase_dimer_sf"/>
</dbReference>
<feature type="domain" description="Pyridine nucleotide-disulphide oxidoreductase dimerisation" evidence="2">
    <location>
        <begin position="3"/>
        <end position="51"/>
    </location>
</feature>
<dbReference type="GO" id="GO:0045252">
    <property type="term" value="C:oxoglutarate dehydrogenase complex"/>
    <property type="evidence" value="ECO:0007669"/>
    <property type="project" value="TreeGrafter"/>
</dbReference>
<keyword evidence="4" id="KW-1185">Reference proteome</keyword>
<sequence>MVNSRAKAIDNAVGLVKILAEKETDKSLGVHVMSPNTGELIHEAVLACSTERQERTYDNHATLNGHE</sequence>
<dbReference type="InterPro" id="IPR004099">
    <property type="entry name" value="Pyr_nucl-diS_OxRdtase_dimer"/>
</dbReference>